<evidence type="ECO:0000256" key="1">
    <source>
        <dbReference type="ARBA" id="ARBA00004651"/>
    </source>
</evidence>
<dbReference type="PANTHER" id="PTHR32507">
    <property type="entry name" value="NA(+)/H(+) ANTIPORTER 1"/>
    <property type="match status" value="1"/>
</dbReference>
<keyword evidence="3" id="KW-0050">Antiport</keyword>
<feature type="transmembrane region" description="Helical" evidence="9">
    <location>
        <begin position="93"/>
        <end position="112"/>
    </location>
</feature>
<keyword evidence="12" id="KW-1185">Reference proteome</keyword>
<dbReference type="EMBL" id="CP021330">
    <property type="protein sequence ID" value="AVX02919.1"/>
    <property type="molecule type" value="Genomic_DNA"/>
</dbReference>
<keyword evidence="8 9" id="KW-0472">Membrane</keyword>
<reference evidence="11 12" key="1">
    <citation type="submission" date="2017-05" db="EMBL/GenBank/DDBJ databases">
        <title>Genome Analysis of Maritalea myrionectae HL2708#5.</title>
        <authorList>
            <consortium name="Cotde Inc.-PKNU"/>
            <person name="Jang D."/>
            <person name="Oh H.-M."/>
        </authorList>
    </citation>
    <scope>NUCLEOTIDE SEQUENCE [LARGE SCALE GENOMIC DNA]</scope>
    <source>
        <strain evidence="11 12">HL2708#5</strain>
    </source>
</reference>
<evidence type="ECO:0000256" key="6">
    <source>
        <dbReference type="ARBA" id="ARBA00022989"/>
    </source>
</evidence>
<proteinExistence type="predicted"/>
<dbReference type="GO" id="GO:0005886">
    <property type="term" value="C:plasma membrane"/>
    <property type="evidence" value="ECO:0007669"/>
    <property type="project" value="UniProtKB-SubCell"/>
</dbReference>
<feature type="transmembrane region" description="Helical" evidence="9">
    <location>
        <begin position="311"/>
        <end position="330"/>
    </location>
</feature>
<feature type="transmembrane region" description="Helical" evidence="9">
    <location>
        <begin position="189"/>
        <end position="212"/>
    </location>
</feature>
<dbReference type="InterPro" id="IPR038770">
    <property type="entry name" value="Na+/solute_symporter_sf"/>
</dbReference>
<dbReference type="KEGG" id="mmyr:MXMO3_00372"/>
<feature type="transmembrane region" description="Helical" evidence="9">
    <location>
        <begin position="6"/>
        <end position="24"/>
    </location>
</feature>
<dbReference type="STRING" id="1122213.GCA_000423365_03084"/>
<evidence type="ECO:0000256" key="9">
    <source>
        <dbReference type="SAM" id="Phobius"/>
    </source>
</evidence>
<evidence type="ECO:0000259" key="10">
    <source>
        <dbReference type="Pfam" id="PF00999"/>
    </source>
</evidence>
<comment type="subcellular location">
    <subcellularLocation>
        <location evidence="1">Cell membrane</location>
        <topology evidence="1">Multi-pass membrane protein</topology>
    </subcellularLocation>
</comment>
<keyword evidence="2" id="KW-0813">Transport</keyword>
<dbReference type="GO" id="GO:0015297">
    <property type="term" value="F:antiporter activity"/>
    <property type="evidence" value="ECO:0007669"/>
    <property type="project" value="UniProtKB-KW"/>
</dbReference>
<keyword evidence="5 9" id="KW-0812">Transmembrane</keyword>
<evidence type="ECO:0000256" key="8">
    <source>
        <dbReference type="ARBA" id="ARBA00023136"/>
    </source>
</evidence>
<evidence type="ECO:0000256" key="4">
    <source>
        <dbReference type="ARBA" id="ARBA00022475"/>
    </source>
</evidence>
<keyword evidence="7" id="KW-0406">Ion transport</keyword>
<evidence type="ECO:0000256" key="2">
    <source>
        <dbReference type="ARBA" id="ARBA00022448"/>
    </source>
</evidence>
<dbReference type="PANTHER" id="PTHR32507:SF8">
    <property type="entry name" value="CNH1P"/>
    <property type="match status" value="1"/>
</dbReference>
<dbReference type="Proteomes" id="UP000258927">
    <property type="component" value="Chromosome"/>
</dbReference>
<dbReference type="Gene3D" id="1.20.1530.20">
    <property type="match status" value="1"/>
</dbReference>
<feature type="transmembrane region" description="Helical" evidence="9">
    <location>
        <begin position="373"/>
        <end position="391"/>
    </location>
</feature>
<evidence type="ECO:0000256" key="3">
    <source>
        <dbReference type="ARBA" id="ARBA00022449"/>
    </source>
</evidence>
<keyword evidence="6 9" id="KW-1133">Transmembrane helix</keyword>
<feature type="transmembrane region" description="Helical" evidence="9">
    <location>
        <begin position="158"/>
        <end position="177"/>
    </location>
</feature>
<sequence length="408" mass="43889">MPHEFQFALILIGIMGFALFVRPIEKSWITLPIFFAGLGFGLGPAGLGIINLEIDDSTIHTVVEITLILTLFLDASKIRLRNLKTHYGLPARMLLIGMPLTIALGTILIILLSPDLPWAMALLTAAILTPTDAALAQPILADKDVPMRLSEAINVESGLNDGMALPVVVFAALLMANEASSSSINLTPIAIGQFVGAQVVFGPLAGIVIGYLGAKLLDLATHHKFTQPIYEGIFFLSVGLAAFFGAETIGGNGFIAAFVAGLTFGNVKMTRHKFITEFLEGESTFLSILTFMIFGAVLAPIGLAHANWTTLLIAIGFLTLVRMLPIAISLIGEKLHLYERFILGWFGPKGLASILFALFVAEQYELPFVDEMLACTVLTVGLSILAHGLSAKPLAHHFEKTMQKVKKP</sequence>
<evidence type="ECO:0000256" key="5">
    <source>
        <dbReference type="ARBA" id="ARBA00022692"/>
    </source>
</evidence>
<feature type="transmembrane region" description="Helical" evidence="9">
    <location>
        <begin position="31"/>
        <end position="51"/>
    </location>
</feature>
<gene>
    <name evidence="11" type="ORF">MXMO3_00372</name>
</gene>
<feature type="domain" description="Cation/H+ exchanger transmembrane" evidence="10">
    <location>
        <begin position="19"/>
        <end position="395"/>
    </location>
</feature>
<dbReference type="AlphaFoldDB" id="A0A2R4MAM4"/>
<evidence type="ECO:0000313" key="12">
    <source>
        <dbReference type="Proteomes" id="UP000258927"/>
    </source>
</evidence>
<dbReference type="RefSeq" id="WP_117394755.1">
    <property type="nucleotide sequence ID" value="NZ_CP021330.1"/>
</dbReference>
<evidence type="ECO:0000313" key="11">
    <source>
        <dbReference type="EMBL" id="AVX02919.1"/>
    </source>
</evidence>
<evidence type="ECO:0000256" key="7">
    <source>
        <dbReference type="ARBA" id="ARBA00023065"/>
    </source>
</evidence>
<feature type="transmembrane region" description="Helical" evidence="9">
    <location>
        <begin position="233"/>
        <end position="264"/>
    </location>
</feature>
<keyword evidence="4" id="KW-1003">Cell membrane</keyword>
<name>A0A2R4MAM4_9HYPH</name>
<dbReference type="GO" id="GO:1902600">
    <property type="term" value="P:proton transmembrane transport"/>
    <property type="evidence" value="ECO:0007669"/>
    <property type="project" value="InterPro"/>
</dbReference>
<dbReference type="InterPro" id="IPR006153">
    <property type="entry name" value="Cation/H_exchanger_TM"/>
</dbReference>
<feature type="transmembrane region" description="Helical" evidence="9">
    <location>
        <begin position="284"/>
        <end position="304"/>
    </location>
</feature>
<dbReference type="Pfam" id="PF00999">
    <property type="entry name" value="Na_H_Exchanger"/>
    <property type="match status" value="1"/>
</dbReference>
<organism evidence="11 12">
    <name type="scientific">Maritalea myrionectae</name>
    <dbReference type="NCBI Taxonomy" id="454601"/>
    <lineage>
        <taxon>Bacteria</taxon>
        <taxon>Pseudomonadati</taxon>
        <taxon>Pseudomonadota</taxon>
        <taxon>Alphaproteobacteria</taxon>
        <taxon>Hyphomicrobiales</taxon>
        <taxon>Devosiaceae</taxon>
        <taxon>Maritalea</taxon>
    </lineage>
</organism>
<protein>
    <recommendedName>
        <fullName evidence="10">Cation/H+ exchanger transmembrane domain-containing protein</fullName>
    </recommendedName>
</protein>
<feature type="transmembrane region" description="Helical" evidence="9">
    <location>
        <begin position="342"/>
        <end position="361"/>
    </location>
</feature>
<accession>A0A2R4MAM4</accession>